<evidence type="ECO:0000313" key="2">
    <source>
        <dbReference type="Proteomes" id="UP000199435"/>
    </source>
</evidence>
<dbReference type="STRING" id="411945.GA0061102_102785"/>
<dbReference type="GO" id="GO:0019634">
    <property type="term" value="P:organic phosphonate metabolic process"/>
    <property type="evidence" value="ECO:0007669"/>
    <property type="project" value="InterPro"/>
</dbReference>
<reference evidence="2" key="1">
    <citation type="submission" date="2016-08" db="EMBL/GenBank/DDBJ databases">
        <authorList>
            <person name="Varghese N."/>
            <person name="Submissions Spin"/>
        </authorList>
    </citation>
    <scope>NUCLEOTIDE SEQUENCE [LARGE SCALE GENOMIC DNA]</scope>
    <source>
        <strain evidence="2">HAMBI 2971</strain>
    </source>
</reference>
<dbReference type="AlphaFoldDB" id="A0A1C3WEW6"/>
<keyword evidence="2" id="KW-1185">Reference proteome</keyword>
<accession>A0A1C3WEW6</accession>
<dbReference type="RefSeq" id="WP_208858673.1">
    <property type="nucleotide sequence ID" value="NZ_FMAH01000027.1"/>
</dbReference>
<dbReference type="NCBIfam" id="TIGR03293">
    <property type="entry name" value="PhnG_redo"/>
    <property type="match status" value="1"/>
</dbReference>
<gene>
    <name evidence="1" type="ORF">GA0061102_102785</name>
</gene>
<dbReference type="EMBL" id="FMAH01000027">
    <property type="protein sequence ID" value="SCB38244.1"/>
    <property type="molecule type" value="Genomic_DNA"/>
</dbReference>
<dbReference type="InterPro" id="IPR009609">
    <property type="entry name" value="Phosphonate_metab_PhnG"/>
</dbReference>
<evidence type="ECO:0000313" key="1">
    <source>
        <dbReference type="EMBL" id="SCB38244.1"/>
    </source>
</evidence>
<name>A0A1C3WEW6_9HYPH</name>
<dbReference type="Proteomes" id="UP000199435">
    <property type="component" value="Unassembled WGS sequence"/>
</dbReference>
<dbReference type="GO" id="GO:0015716">
    <property type="term" value="P:organic phosphonate transport"/>
    <property type="evidence" value="ECO:0007669"/>
    <property type="project" value="InterPro"/>
</dbReference>
<protein>
    <submittedName>
        <fullName evidence="1">Alpha-D-ribose 1-methylphosphonate 5-triphosphate synthase subunit PhnG</fullName>
    </submittedName>
</protein>
<organism evidence="1 2">
    <name type="scientific">Rhizobium miluonense</name>
    <dbReference type="NCBI Taxonomy" id="411945"/>
    <lineage>
        <taxon>Bacteria</taxon>
        <taxon>Pseudomonadati</taxon>
        <taxon>Pseudomonadota</taxon>
        <taxon>Alphaproteobacteria</taxon>
        <taxon>Hyphomicrobiales</taxon>
        <taxon>Rhizobiaceae</taxon>
        <taxon>Rhizobium/Agrobacterium group</taxon>
        <taxon>Rhizobium</taxon>
    </lineage>
</organism>
<proteinExistence type="predicted"/>
<sequence length="165" mass="17952">MTIQTNKTELSAADGNTPVYDRAAWLTFLAEALPEELEAQWAAIPHPAFIWLRRPELGSAMIRARAGGTGMQFNLGDVTVTRCTLQLATGEIGVGYVMGRNKRHAALAALFDALLLKEQGEGSDTIFAFIARLERSKAKRKAAVTAETLSSKVDFTMLAREGVQL</sequence>
<dbReference type="Pfam" id="PF06754">
    <property type="entry name" value="PhnG"/>
    <property type="match status" value="1"/>
</dbReference>